<organism evidence="1 2">
    <name type="scientific">Lipomyces kononenkoae</name>
    <name type="common">Yeast</name>
    <dbReference type="NCBI Taxonomy" id="34357"/>
    <lineage>
        <taxon>Eukaryota</taxon>
        <taxon>Fungi</taxon>
        <taxon>Dikarya</taxon>
        <taxon>Ascomycota</taxon>
        <taxon>Saccharomycotina</taxon>
        <taxon>Lipomycetes</taxon>
        <taxon>Lipomycetales</taxon>
        <taxon>Lipomycetaceae</taxon>
        <taxon>Lipomyces</taxon>
    </lineage>
</organism>
<keyword evidence="2" id="KW-1185">Reference proteome</keyword>
<proteinExistence type="predicted"/>
<gene>
    <name evidence="1" type="ORF">V1525DRAFT_393196</name>
</gene>
<name>A0ACC3TBX0_LIPKO</name>
<protein>
    <submittedName>
        <fullName evidence="1">Anp1-domain-containing protein</fullName>
    </submittedName>
</protein>
<accession>A0ACC3TBX0</accession>
<comment type="caution">
    <text evidence="1">The sequence shown here is derived from an EMBL/GenBank/DDBJ whole genome shotgun (WGS) entry which is preliminary data.</text>
</comment>
<dbReference type="EMBL" id="MU971335">
    <property type="protein sequence ID" value="KAK9241459.1"/>
    <property type="molecule type" value="Genomic_DNA"/>
</dbReference>
<reference evidence="2" key="1">
    <citation type="journal article" date="2024" name="Front. Bioeng. Biotechnol.">
        <title>Genome-scale model development and genomic sequencing of the oleaginous clade Lipomyces.</title>
        <authorList>
            <person name="Czajka J.J."/>
            <person name="Han Y."/>
            <person name="Kim J."/>
            <person name="Mondo S.J."/>
            <person name="Hofstad B.A."/>
            <person name="Robles A."/>
            <person name="Haridas S."/>
            <person name="Riley R."/>
            <person name="LaButti K."/>
            <person name="Pangilinan J."/>
            <person name="Andreopoulos W."/>
            <person name="Lipzen A."/>
            <person name="Yan J."/>
            <person name="Wang M."/>
            <person name="Ng V."/>
            <person name="Grigoriev I.V."/>
            <person name="Spatafora J.W."/>
            <person name="Magnuson J.K."/>
            <person name="Baker S.E."/>
            <person name="Pomraning K.R."/>
        </authorList>
    </citation>
    <scope>NUCLEOTIDE SEQUENCE [LARGE SCALE GENOMIC DNA]</scope>
    <source>
        <strain evidence="2">CBS 7786</strain>
    </source>
</reference>
<sequence>MFSMMNGNPFPHTSQTFNISPHRFQPRSKNQFLRRQTSKRLLLLVICPLAILLFYFFPTLRTLAVPSLGTSIFRDDPLITTVHHVDLSKSAGTGRGWERDERVLICIPLRDAAPHLPLMFSHLRNMTYPHSLIDMAFLVSDSKDETLLLLKTLLEKLQSDPDVHERFGHVDIFEKDFGQVVGQGFSDRHGFAAQGPRRKLMARARNWLLSAALRPEHSWVYWRDADVEVAPPTVIEDLMRHNKDVIVPNIWRPLPDWLGGEQPYDLNSWQESETAIQLAQTLDENAVIVEGYPEYATWRPHLAYLRDPYGDPDVEMEIDGVGGVSILAKARVFRAGAHFPAFSFERHAETEGFGKMCKRMGFSVVGLPHYVIWHMYEPSVDDLRHMAEMEEARLRKEKEARAQAGKEKPDGPESTVAVSDSGDSPLTESSGEKDPLEVFENAEWFVDSVRAAELRAAKQVAEEMRQKEQLALEQAKAEEEAAKAAAAADTEANGEADSDGKQKKKTTKTKAKDDKKPAPKP</sequence>
<evidence type="ECO:0000313" key="2">
    <source>
        <dbReference type="Proteomes" id="UP001433508"/>
    </source>
</evidence>
<evidence type="ECO:0000313" key="1">
    <source>
        <dbReference type="EMBL" id="KAK9241459.1"/>
    </source>
</evidence>
<dbReference type="Proteomes" id="UP001433508">
    <property type="component" value="Unassembled WGS sequence"/>
</dbReference>